<feature type="domain" description="ArsA/GET3 Anion-transporting ATPase-like" evidence="4">
    <location>
        <begin position="17"/>
        <end position="168"/>
    </location>
</feature>
<evidence type="ECO:0000256" key="1">
    <source>
        <dbReference type="ARBA" id="ARBA00011040"/>
    </source>
</evidence>
<dbReference type="InterPro" id="IPR025723">
    <property type="entry name" value="ArsA/GET3_ATPase-like"/>
</dbReference>
<protein>
    <recommendedName>
        <fullName evidence="3">arsenite-transporting ATPase</fullName>
        <ecNumber evidence="3">7.3.2.7</ecNumber>
    </recommendedName>
</protein>
<evidence type="ECO:0000313" key="6">
    <source>
        <dbReference type="Proteomes" id="UP000484885"/>
    </source>
</evidence>
<name>A0A845V6X4_9GAMM</name>
<organism evidence="5 6">
    <name type="scientific">Wenzhouxiangella limi</name>
    <dbReference type="NCBI Taxonomy" id="2707351"/>
    <lineage>
        <taxon>Bacteria</taxon>
        <taxon>Pseudomonadati</taxon>
        <taxon>Pseudomonadota</taxon>
        <taxon>Gammaproteobacteria</taxon>
        <taxon>Chromatiales</taxon>
        <taxon>Wenzhouxiangellaceae</taxon>
        <taxon>Wenzhouxiangella</taxon>
    </lineage>
</organism>
<dbReference type="Pfam" id="PF02374">
    <property type="entry name" value="ArsA_ATPase"/>
    <property type="match status" value="1"/>
</dbReference>
<evidence type="ECO:0000256" key="2">
    <source>
        <dbReference type="ARBA" id="ARBA00052296"/>
    </source>
</evidence>
<dbReference type="SUPFAM" id="SSF52540">
    <property type="entry name" value="P-loop containing nucleoside triphosphate hydrolases"/>
    <property type="match status" value="1"/>
</dbReference>
<dbReference type="GO" id="GO:0016887">
    <property type="term" value="F:ATP hydrolysis activity"/>
    <property type="evidence" value="ECO:0007669"/>
    <property type="project" value="InterPro"/>
</dbReference>
<comment type="catalytic activity">
    <reaction evidence="2">
        <text>arsenite(in) + ATP + H2O = arsenite(out) + ADP + phosphate + H(+)</text>
        <dbReference type="Rhea" id="RHEA:11348"/>
        <dbReference type="ChEBI" id="CHEBI:15377"/>
        <dbReference type="ChEBI" id="CHEBI:15378"/>
        <dbReference type="ChEBI" id="CHEBI:29242"/>
        <dbReference type="ChEBI" id="CHEBI:30616"/>
        <dbReference type="ChEBI" id="CHEBI:43474"/>
        <dbReference type="ChEBI" id="CHEBI:456216"/>
        <dbReference type="EC" id="7.3.2.7"/>
    </reaction>
</comment>
<dbReference type="InterPro" id="IPR027417">
    <property type="entry name" value="P-loop_NTPase"/>
</dbReference>
<dbReference type="InterPro" id="IPR016300">
    <property type="entry name" value="ATPase_ArsA/GET3"/>
</dbReference>
<dbReference type="GO" id="GO:0015446">
    <property type="term" value="F:ATPase-coupled arsenite transmembrane transporter activity"/>
    <property type="evidence" value="ECO:0007669"/>
    <property type="project" value="UniProtKB-EC"/>
</dbReference>
<dbReference type="Proteomes" id="UP000484885">
    <property type="component" value="Unassembled WGS sequence"/>
</dbReference>
<accession>A0A845V6X4</accession>
<dbReference type="PANTHER" id="PTHR10803">
    <property type="entry name" value="ARSENICAL PUMP-DRIVING ATPASE ARSENITE-TRANSLOCATING ATPASE"/>
    <property type="match status" value="1"/>
</dbReference>
<evidence type="ECO:0000259" key="4">
    <source>
        <dbReference type="Pfam" id="PF02374"/>
    </source>
</evidence>
<sequence>MSSPLLQTELGAVFDRRFLFVTGKGGVGKSLISAALAVRAARRGERTLWVEMSESPRGGHFFPGFEPRYELAPVQDQLWGMNLRVQPAIEEYLAVAFKIPFLTRLIARNTLFQVLTGALPGLDSLIPLGKIWYELGRRRGRSPYWDRIVLDAPATGHALAMLRFPQAALDIVKSGNVADRAREIDAILGDRALTGLIAVTTLDELPVDETRDLLSHVHDETDYRFEAIVCNEVLPNIGQDESSRYRDWLGGEPDTELDSLVAGDDASRRRLSWLEDRRCSQQARANHLSASQVPMFRAPWIPLTDEAELLDAMIDEFART</sequence>
<dbReference type="AlphaFoldDB" id="A0A845V6X4"/>
<keyword evidence="6" id="KW-1185">Reference proteome</keyword>
<dbReference type="PANTHER" id="PTHR10803:SF3">
    <property type="entry name" value="ATPASE GET3"/>
    <property type="match status" value="1"/>
</dbReference>
<dbReference type="EC" id="7.3.2.7" evidence="3"/>
<dbReference type="RefSeq" id="WP_164211104.1">
    <property type="nucleotide sequence ID" value="NZ_JAAGSC010000040.1"/>
</dbReference>
<dbReference type="Gene3D" id="3.40.50.300">
    <property type="entry name" value="P-loop containing nucleotide triphosphate hydrolases"/>
    <property type="match status" value="1"/>
</dbReference>
<dbReference type="EMBL" id="JAAGSC010000040">
    <property type="protein sequence ID" value="NDY95715.1"/>
    <property type="molecule type" value="Genomic_DNA"/>
</dbReference>
<reference evidence="5 6" key="1">
    <citation type="submission" date="2020-02" db="EMBL/GenBank/DDBJ databases">
        <authorList>
            <person name="Zhang X.-Y."/>
        </authorList>
    </citation>
    <scope>NUCLEOTIDE SEQUENCE [LARGE SCALE GENOMIC DNA]</scope>
    <source>
        <strain evidence="5 6">C33</strain>
    </source>
</reference>
<proteinExistence type="inferred from homology"/>
<gene>
    <name evidence="5" type="ORF">G3I74_08250</name>
</gene>
<comment type="similarity">
    <text evidence="1">Belongs to the arsA ATPase family.</text>
</comment>
<evidence type="ECO:0000313" key="5">
    <source>
        <dbReference type="EMBL" id="NDY95715.1"/>
    </source>
</evidence>
<evidence type="ECO:0000256" key="3">
    <source>
        <dbReference type="ARBA" id="ARBA00066752"/>
    </source>
</evidence>
<dbReference type="GO" id="GO:0005524">
    <property type="term" value="F:ATP binding"/>
    <property type="evidence" value="ECO:0007669"/>
    <property type="project" value="InterPro"/>
</dbReference>
<comment type="caution">
    <text evidence="5">The sequence shown here is derived from an EMBL/GenBank/DDBJ whole genome shotgun (WGS) entry which is preliminary data.</text>
</comment>